<dbReference type="Pfam" id="PF06069">
    <property type="entry name" value="PerC"/>
    <property type="match status" value="1"/>
</dbReference>
<name>A0A3U6ZEX1_SALDZ</name>
<dbReference type="Proteomes" id="UP000839735">
    <property type="component" value="Unassembled WGS sequence"/>
</dbReference>
<dbReference type="EMBL" id="AAIBIC010000054">
    <property type="protein sequence ID" value="ECC3917272.1"/>
    <property type="molecule type" value="Genomic_DNA"/>
</dbReference>
<reference evidence="1" key="1">
    <citation type="submission" date="2018-08" db="EMBL/GenBank/DDBJ databases">
        <authorList>
            <person name="Ashton P.M."/>
            <person name="Dallman T."/>
            <person name="Nair S."/>
            <person name="De Pinna E."/>
            <person name="Peters T."/>
            <person name="Grant K."/>
        </authorList>
    </citation>
    <scope>NUCLEOTIDE SEQUENCE [LARGE SCALE GENOMIC DNA]</scope>
    <source>
        <strain evidence="1">294779</strain>
    </source>
</reference>
<dbReference type="InterPro" id="IPR024684">
    <property type="entry name" value="Tscrpt_act_PerC/SfV_Orf40"/>
</dbReference>
<gene>
    <name evidence="1" type="ORF">CTQ69_25620</name>
</gene>
<comment type="caution">
    <text evidence="1">The sequence shown here is derived from an EMBL/GenBank/DDBJ whole genome shotgun (WGS) entry which is preliminary data.</text>
</comment>
<protein>
    <submittedName>
        <fullName evidence="1">PerC family transcriptional regulator</fullName>
    </submittedName>
</protein>
<accession>A0A3U6ZEX1</accession>
<sequence>MKIIVEDKKAFQLEEQNLWRRAARRWLEVSDGAGWSDAEREYLARRRERCLDMAAARTRKTARMVYKKWLSRRDKSATVNQAADRSWYYHFY</sequence>
<organism evidence="1">
    <name type="scientific">Salmonella diarizonae</name>
    <dbReference type="NCBI Taxonomy" id="59204"/>
    <lineage>
        <taxon>Bacteria</taxon>
        <taxon>Pseudomonadati</taxon>
        <taxon>Pseudomonadota</taxon>
        <taxon>Gammaproteobacteria</taxon>
        <taxon>Enterobacterales</taxon>
        <taxon>Enterobacteriaceae</taxon>
        <taxon>Salmonella</taxon>
    </lineage>
</organism>
<evidence type="ECO:0000313" key="1">
    <source>
        <dbReference type="EMBL" id="ECC3917272.1"/>
    </source>
</evidence>
<dbReference type="AlphaFoldDB" id="A0A3U6ZEX1"/>
<proteinExistence type="predicted"/>